<dbReference type="PANTHER" id="PTHR23065:SF7">
    <property type="entry name" value="NOSTRIN, ISOFORM H"/>
    <property type="match status" value="1"/>
</dbReference>
<dbReference type="Gene3D" id="3.40.50.1820">
    <property type="entry name" value="alpha/beta hydrolase"/>
    <property type="match status" value="1"/>
</dbReference>
<dbReference type="PANTHER" id="PTHR23065">
    <property type="entry name" value="PROLINE-SERINE-THREONINE PHOSPHATASE INTERACTING PROTEIN 1"/>
    <property type="match status" value="1"/>
</dbReference>
<feature type="region of interest" description="Disordered" evidence="4">
    <location>
        <begin position="634"/>
        <end position="665"/>
    </location>
</feature>
<protein>
    <submittedName>
        <fullName evidence="5">Uncharacterized protein</fullName>
    </submittedName>
</protein>
<keyword evidence="6" id="KW-1185">Reference proteome</keyword>
<evidence type="ECO:0000313" key="6">
    <source>
        <dbReference type="Proteomes" id="UP001211065"/>
    </source>
</evidence>
<dbReference type="EMBL" id="JADGJW010000031">
    <property type="protein sequence ID" value="KAJ3226676.1"/>
    <property type="molecule type" value="Genomic_DNA"/>
</dbReference>
<dbReference type="GO" id="GO:0005886">
    <property type="term" value="C:plasma membrane"/>
    <property type="evidence" value="ECO:0007669"/>
    <property type="project" value="TreeGrafter"/>
</dbReference>
<dbReference type="SUPFAM" id="SSF103657">
    <property type="entry name" value="BAR/IMD domain-like"/>
    <property type="match status" value="1"/>
</dbReference>
<dbReference type="GO" id="GO:0043226">
    <property type="term" value="C:organelle"/>
    <property type="evidence" value="ECO:0007669"/>
    <property type="project" value="UniProtKB-ARBA"/>
</dbReference>
<dbReference type="SUPFAM" id="SSF53474">
    <property type="entry name" value="alpha/beta-Hydrolases"/>
    <property type="match status" value="1"/>
</dbReference>
<gene>
    <name evidence="5" type="ORF">HK099_004420</name>
</gene>
<proteinExistence type="predicted"/>
<dbReference type="Gene3D" id="1.20.1270.60">
    <property type="entry name" value="Arfaptin homology (AH) domain/BAR domain"/>
    <property type="match status" value="1"/>
</dbReference>
<evidence type="ECO:0000256" key="3">
    <source>
        <dbReference type="ARBA" id="ARBA00022553"/>
    </source>
</evidence>
<accession>A0AAD5U6Z6</accession>
<feature type="region of interest" description="Disordered" evidence="4">
    <location>
        <begin position="282"/>
        <end position="330"/>
    </location>
</feature>
<evidence type="ECO:0000313" key="5">
    <source>
        <dbReference type="EMBL" id="KAJ3226676.1"/>
    </source>
</evidence>
<dbReference type="Gene3D" id="2.30.29.30">
    <property type="entry name" value="Pleckstrin-homology domain (PH domain)/Phosphotyrosine-binding domain (PTB)"/>
    <property type="match status" value="1"/>
</dbReference>
<evidence type="ECO:0000256" key="4">
    <source>
        <dbReference type="SAM" id="MobiDB-lite"/>
    </source>
</evidence>
<dbReference type="InterPro" id="IPR029058">
    <property type="entry name" value="AB_hydrolase_fold"/>
</dbReference>
<feature type="compositionally biased region" description="Polar residues" evidence="4">
    <location>
        <begin position="635"/>
        <end position="655"/>
    </location>
</feature>
<dbReference type="GO" id="GO:0005737">
    <property type="term" value="C:cytoplasm"/>
    <property type="evidence" value="ECO:0007669"/>
    <property type="project" value="TreeGrafter"/>
</dbReference>
<keyword evidence="2" id="KW-0963">Cytoplasm</keyword>
<dbReference type="InterPro" id="IPR027267">
    <property type="entry name" value="AH/BAR_dom_sf"/>
</dbReference>
<feature type="compositionally biased region" description="Basic and acidic residues" evidence="4">
    <location>
        <begin position="321"/>
        <end position="330"/>
    </location>
</feature>
<evidence type="ECO:0000256" key="1">
    <source>
        <dbReference type="ARBA" id="ARBA00004496"/>
    </source>
</evidence>
<dbReference type="SUPFAM" id="SSF50729">
    <property type="entry name" value="PH domain-like"/>
    <property type="match status" value="1"/>
</dbReference>
<evidence type="ECO:0000256" key="2">
    <source>
        <dbReference type="ARBA" id="ARBA00022490"/>
    </source>
</evidence>
<comment type="subcellular location">
    <subcellularLocation>
        <location evidence="1">Cytoplasm</location>
    </subcellularLocation>
</comment>
<dbReference type="InterPro" id="IPR011993">
    <property type="entry name" value="PH-like_dom_sf"/>
</dbReference>
<dbReference type="Proteomes" id="UP001211065">
    <property type="component" value="Unassembled WGS sequence"/>
</dbReference>
<reference evidence="5" key="1">
    <citation type="submission" date="2020-05" db="EMBL/GenBank/DDBJ databases">
        <title>Phylogenomic resolution of chytrid fungi.</title>
        <authorList>
            <person name="Stajich J.E."/>
            <person name="Amses K."/>
            <person name="Simmons R."/>
            <person name="Seto K."/>
            <person name="Myers J."/>
            <person name="Bonds A."/>
            <person name="Quandt C.A."/>
            <person name="Barry K."/>
            <person name="Liu P."/>
            <person name="Grigoriev I."/>
            <person name="Longcore J.E."/>
            <person name="James T.Y."/>
        </authorList>
    </citation>
    <scope>NUCLEOTIDE SEQUENCE</scope>
    <source>
        <strain evidence="5">JEL0476</strain>
    </source>
</reference>
<name>A0AAD5U6Z6_9FUNG</name>
<dbReference type="AlphaFoldDB" id="A0AAD5U6Z6"/>
<sequence length="1234" mass="141364">MLKNCFQDADGKGFEFLLDNLNISIETTRQYVNFFMSRTVRTVLEKLQTTSESLVRFHQQFSTKIKEEIEANFLEFQESQKQLKKKAEAEHEKYIKSIEKENIVVQKASKEYVQKCKELATVKKFGSSNNINNKKFTDKAADKTIKARSDMEKSEFEFKASISRLNQFVETYEKKFYELAEELQDIEERRIILIKNSTKKILQIQFELFGTMAPKLYETNLRYADQINEVEDINNLIVLNKTGDRSPQRTIFQNFFKEKNPTGLVMMKVGYEEFLKHQAEEEEVSTSQHSLNESLSISSSVRRKKSTLSNKHSRSNLSLNSEKEKDELEKELMKKQLAELQEKLKQQNDQLKRYTSMESIKDFEKSILSINDNGKDVKTEENSIERHEIKNTIHPKIENQLSEVVINLNQSLGDVIDQIISNQNKNNKNPFLGDEIINTDSESVIEPSHFQQEKLTDIKLNTMSDSNLEKFSRINSDSELDNVVRSTLGNDLENINLLSFIGHSNSNLSSSSKSNENFGSQDIGGNSPLTRLFSDTDSFMNSDFDKNVKLGNAVRVRVVQAVSQPRVVKVSKPTSICAGTKVFAVGEINNENNENYVRSPPNDLPTIECDEATAKKDLDTQNFKIEDDEKPLSSLKGTKTLTKGSRGTMQISKGNFNEEETAQSGGCSSCLNEESDLSGFNKRNFLDGTKSIVEIKTSEEIEERFNLTPKSKVLISKLVENNKHSEKNVILNFKSDQNNLGLFSIVNNNNNKILNSMDSSAQVINIEVDNTDINFNDKTSKENAFGQVSKIRKFSQDTITKCPSSELYSQMTREILVEEEQGYSGPEVLMEGWLDIKISLEARWNTHWVVLEKGYLLFFETPQNENESPTTGYHKGLNPTGMISLTKSIVVKGNLFNQDDCKSYEDGIEAWKSGFSIKETFNLFSINENTKEILKVQYCEEGELDKEHNDDFIIEGDPCDLEELPNFNDLKLIFKIRSILTVCHPKTMIQVKRNLNPVTLIALLGYNSNVFESKKVTFLKNLSYELSIDFLSYNQRGHPFKISHIPHYSLQDYSNDLKDTIERHVSKDHEVILCSCSFSVLTSLLYLTTNRKNNVKCLIGIGSATTTNFKNLLNDFSEIVDIKKKKNELRNYNLIKKSLYFDEGLGYNLNFIYSIMNFEKQVIKFNKIHLNNLNLIFLHGNADKDVQFEDSLELFNSIQLESGIKKFLRIEKGDHRLSTATDLQMLKDVIKNFC</sequence>
<keyword evidence="3" id="KW-0597">Phosphoprotein</keyword>
<organism evidence="5 6">
    <name type="scientific">Clydaea vesicula</name>
    <dbReference type="NCBI Taxonomy" id="447962"/>
    <lineage>
        <taxon>Eukaryota</taxon>
        <taxon>Fungi</taxon>
        <taxon>Fungi incertae sedis</taxon>
        <taxon>Chytridiomycota</taxon>
        <taxon>Chytridiomycota incertae sedis</taxon>
        <taxon>Chytridiomycetes</taxon>
        <taxon>Lobulomycetales</taxon>
        <taxon>Lobulomycetaceae</taxon>
        <taxon>Clydaea</taxon>
    </lineage>
</organism>
<feature type="compositionally biased region" description="Basic residues" evidence="4">
    <location>
        <begin position="301"/>
        <end position="314"/>
    </location>
</feature>
<comment type="caution">
    <text evidence="5">The sequence shown here is derived from an EMBL/GenBank/DDBJ whole genome shotgun (WGS) entry which is preliminary data.</text>
</comment>
<feature type="compositionally biased region" description="Low complexity" evidence="4">
    <location>
        <begin position="287"/>
        <end position="300"/>
    </location>
</feature>